<sequence length="22" mass="2762">MPFFFFPLFAFLSFYKFLPHFA</sequence>
<name>A0A2P2PFY2_RHIMU</name>
<evidence type="ECO:0000313" key="1">
    <source>
        <dbReference type="EMBL" id="MBX53650.1"/>
    </source>
</evidence>
<proteinExistence type="predicted"/>
<organism evidence="1">
    <name type="scientific">Rhizophora mucronata</name>
    <name type="common">Asiatic mangrove</name>
    <dbReference type="NCBI Taxonomy" id="61149"/>
    <lineage>
        <taxon>Eukaryota</taxon>
        <taxon>Viridiplantae</taxon>
        <taxon>Streptophyta</taxon>
        <taxon>Embryophyta</taxon>
        <taxon>Tracheophyta</taxon>
        <taxon>Spermatophyta</taxon>
        <taxon>Magnoliopsida</taxon>
        <taxon>eudicotyledons</taxon>
        <taxon>Gunneridae</taxon>
        <taxon>Pentapetalae</taxon>
        <taxon>rosids</taxon>
        <taxon>fabids</taxon>
        <taxon>Malpighiales</taxon>
        <taxon>Rhizophoraceae</taxon>
        <taxon>Rhizophora</taxon>
    </lineage>
</organism>
<dbReference type="AlphaFoldDB" id="A0A2P2PFY2"/>
<dbReference type="EMBL" id="GGEC01073166">
    <property type="protein sequence ID" value="MBX53650.1"/>
    <property type="molecule type" value="Transcribed_RNA"/>
</dbReference>
<reference evidence="1" key="1">
    <citation type="submission" date="2018-02" db="EMBL/GenBank/DDBJ databases">
        <title>Rhizophora mucronata_Transcriptome.</title>
        <authorList>
            <person name="Meera S.P."/>
            <person name="Sreeshan A."/>
            <person name="Augustine A."/>
        </authorList>
    </citation>
    <scope>NUCLEOTIDE SEQUENCE</scope>
    <source>
        <tissue evidence="1">Leaf</tissue>
    </source>
</reference>
<accession>A0A2P2PFY2</accession>
<protein>
    <submittedName>
        <fullName evidence="1">Uncharacterized protein</fullName>
    </submittedName>
</protein>